<comment type="caution">
    <text evidence="2">The sequence shown here is derived from an EMBL/GenBank/DDBJ whole genome shotgun (WGS) entry which is preliminary data.</text>
</comment>
<feature type="chain" id="PRO_5021353896" evidence="1">
    <location>
        <begin position="30"/>
        <end position="648"/>
    </location>
</feature>
<reference evidence="2 3" key="1">
    <citation type="journal article" date="2019" name="Environ. Microbiol.">
        <title>Species interactions and distinct microbial communities in high Arctic permafrost affected cryosols are associated with the CH4 and CO2 gas fluxes.</title>
        <authorList>
            <person name="Altshuler I."/>
            <person name="Hamel J."/>
            <person name="Turney S."/>
            <person name="Magnuson E."/>
            <person name="Levesque R."/>
            <person name="Greer C."/>
            <person name="Whyte L.G."/>
        </authorList>
    </citation>
    <scope>NUCLEOTIDE SEQUENCE [LARGE SCALE GENOMIC DNA]</scope>
    <source>
        <strain evidence="2 3">S9.2P</strain>
    </source>
</reference>
<keyword evidence="1" id="KW-0732">Signal</keyword>
<dbReference type="EMBL" id="RCYZ01000001">
    <property type="protein sequence ID" value="TPG71879.1"/>
    <property type="molecule type" value="Genomic_DNA"/>
</dbReference>
<proteinExistence type="predicted"/>
<dbReference type="Proteomes" id="UP000317646">
    <property type="component" value="Unassembled WGS sequence"/>
</dbReference>
<sequence length="648" mass="68456">MALTTTSFRMIRLFRLLPALLLLALAARAQNALPVQPLPADPSRAAPARGPVVARRGTALSLPFFDDFTTPREGNPRVQNWLPGGGALVNNRLPVHPLTRGVATLDGLKANGQGYANTPNYGAIDSLTSQPIDLSGYGPGNGVYLTFAWQEGSIVGPSERSSGSAPVALELFFLDRDGRWVSQWKQLAGGAAVSGFRQKAVAVADARFFHAGFQFQFLATGNVSVSTDAWSLDYFVLDANRTATDTTYADLATAQGLGNPLRRYTALPWWQYNAAAPAAELNPMLNAEITNLNPGPIPTPISWTGTVQDVAGGYTGTWLTDSRSIPTQPRQTVIGGSARTAPLPTTAAAKQLRYTLALNTRVAAGDRTLPNDTLSRDVFLNDYYAFDDGTAEAVLALPATSTGPIQYLAYALDLNQPDQVKGVRLYPVFLNNAQGDNGANRSITVGVWADANGQPAATPLMTQTATLLNPLNNPSAAGQTFVDVLFSASVPVSGRVYVGYGQTARGQFLPYGIDLNNPPPANTLWRTNQGTWLTFSALPAGAPMVRALLTNNQTVITATTPPAAAGAPAAFSLYPNPLPTGGTIAVAGPAFARASLLDALGRTIWEQPAAEAGRPRLTPGRLAAGVYLVRLHLANGSAVTRRLVVSGE</sequence>
<protein>
    <submittedName>
        <fullName evidence="2">T9SS C-terminal target domain-containing protein</fullName>
    </submittedName>
</protein>
<evidence type="ECO:0000313" key="2">
    <source>
        <dbReference type="EMBL" id="TPG71879.1"/>
    </source>
</evidence>
<evidence type="ECO:0000313" key="3">
    <source>
        <dbReference type="Proteomes" id="UP000317646"/>
    </source>
</evidence>
<feature type="signal peptide" evidence="1">
    <location>
        <begin position="1"/>
        <end position="29"/>
    </location>
</feature>
<name>A0A502HAS0_9BACT</name>
<evidence type="ECO:0000256" key="1">
    <source>
        <dbReference type="SAM" id="SignalP"/>
    </source>
</evidence>
<gene>
    <name evidence="2" type="ORF">EAH73_01110</name>
</gene>
<dbReference type="AlphaFoldDB" id="A0A502HAS0"/>
<organism evidence="2 3">
    <name type="scientific">Hymenobacter nivis</name>
    <dbReference type="NCBI Taxonomy" id="1850093"/>
    <lineage>
        <taxon>Bacteria</taxon>
        <taxon>Pseudomonadati</taxon>
        <taxon>Bacteroidota</taxon>
        <taxon>Cytophagia</taxon>
        <taxon>Cytophagales</taxon>
        <taxon>Hymenobacteraceae</taxon>
        <taxon>Hymenobacter</taxon>
    </lineage>
</organism>
<keyword evidence="3" id="KW-1185">Reference proteome</keyword>
<accession>A0A502HAS0</accession>